<dbReference type="PANTHER" id="PTHR16212">
    <property type="entry name" value="FOCADHESIN FAMILY MEMBER"/>
    <property type="match status" value="1"/>
</dbReference>
<accession>A0ABR2PYV4</accession>
<evidence type="ECO:0000313" key="1">
    <source>
        <dbReference type="EMBL" id="KAK8993624.1"/>
    </source>
</evidence>
<dbReference type="Proteomes" id="UP001396334">
    <property type="component" value="Unassembled WGS sequence"/>
</dbReference>
<organism evidence="1 2">
    <name type="scientific">Hibiscus sabdariffa</name>
    <name type="common">roselle</name>
    <dbReference type="NCBI Taxonomy" id="183260"/>
    <lineage>
        <taxon>Eukaryota</taxon>
        <taxon>Viridiplantae</taxon>
        <taxon>Streptophyta</taxon>
        <taxon>Embryophyta</taxon>
        <taxon>Tracheophyta</taxon>
        <taxon>Spermatophyta</taxon>
        <taxon>Magnoliopsida</taxon>
        <taxon>eudicotyledons</taxon>
        <taxon>Gunneridae</taxon>
        <taxon>Pentapetalae</taxon>
        <taxon>rosids</taxon>
        <taxon>malvids</taxon>
        <taxon>Malvales</taxon>
        <taxon>Malvaceae</taxon>
        <taxon>Malvoideae</taxon>
        <taxon>Hibiscus</taxon>
    </lineage>
</organism>
<comment type="caution">
    <text evidence="1">The sequence shown here is derived from an EMBL/GenBank/DDBJ whole genome shotgun (WGS) entry which is preliminary data.</text>
</comment>
<dbReference type="EMBL" id="JBBPBN010000048">
    <property type="protein sequence ID" value="KAK8993624.1"/>
    <property type="molecule type" value="Genomic_DNA"/>
</dbReference>
<proteinExistence type="predicted"/>
<reference evidence="1 2" key="1">
    <citation type="journal article" date="2024" name="G3 (Bethesda)">
        <title>Genome assembly of Hibiscus sabdariffa L. provides insights into metabolisms of medicinal natural products.</title>
        <authorList>
            <person name="Kim T."/>
        </authorList>
    </citation>
    <scope>NUCLEOTIDE SEQUENCE [LARGE SCALE GENOMIC DNA]</scope>
    <source>
        <strain evidence="1">TK-2024</strain>
        <tissue evidence="1">Old leaves</tissue>
    </source>
</reference>
<name>A0ABR2PYV4_9ROSI</name>
<keyword evidence="2" id="KW-1185">Reference proteome</keyword>
<protein>
    <submittedName>
        <fullName evidence="1">Uncharacterized protein</fullName>
    </submittedName>
</protein>
<gene>
    <name evidence="1" type="ORF">V6N11_007851</name>
</gene>
<evidence type="ECO:0000313" key="2">
    <source>
        <dbReference type="Proteomes" id="UP001396334"/>
    </source>
</evidence>
<sequence>MYSSHNFKVPITDSQTTDLGLGCNLLTICSSQVSHLDSGDVSFVEVLKRIHAKAKLVRIGSILLTELGKSKSLLLNSEPLGTWGVLIEVVSTLQHAEGSVKRKWLIDAVEISCVSSYPSTALQFIGLLSGSCCKYMPLLIADRSYVLNDLPVTLTSLLSNPNWEVIAESFTYLLTSTERIYRWATKLSSASDDDALPSPQGIDESENGMAKILLPVMHHACVCLKHYLTLDNQLRLANMVVN</sequence>
<dbReference type="InterPro" id="IPR045163">
    <property type="entry name" value="Focadhesin/RST1"/>
</dbReference>
<dbReference type="PANTHER" id="PTHR16212:SF4">
    <property type="entry name" value="FOCADHESIN"/>
    <property type="match status" value="1"/>
</dbReference>